<protein>
    <submittedName>
        <fullName evidence="3">AT-rich interactive domain-containing protein 1B</fullName>
    </submittedName>
</protein>
<sequence length="95" mass="10094">MSQLQPQNSQHPSSSNVFPAGASGAPVTPASRGTMYPPPSVVASQQSSGPHSASYPSQSCYQSKGQQQPKYPVQSPVYRQQVVLSFFANHFINAG</sequence>
<dbReference type="Proteomes" id="UP000050640">
    <property type="component" value="Unplaced"/>
</dbReference>
<name>A0A0R3RL17_9BILA</name>
<evidence type="ECO:0000313" key="3">
    <source>
        <dbReference type="WBParaSite" id="EEL_0000217601-mRNA-1"/>
    </source>
</evidence>
<organism evidence="2 3">
    <name type="scientific">Elaeophora elaphi</name>
    <dbReference type="NCBI Taxonomy" id="1147741"/>
    <lineage>
        <taxon>Eukaryota</taxon>
        <taxon>Metazoa</taxon>
        <taxon>Ecdysozoa</taxon>
        <taxon>Nematoda</taxon>
        <taxon>Chromadorea</taxon>
        <taxon>Rhabditida</taxon>
        <taxon>Spirurina</taxon>
        <taxon>Spiruromorpha</taxon>
        <taxon>Filarioidea</taxon>
        <taxon>Onchocercidae</taxon>
        <taxon>Elaeophora</taxon>
    </lineage>
</organism>
<feature type="compositionally biased region" description="Polar residues" evidence="1">
    <location>
        <begin position="54"/>
        <end position="69"/>
    </location>
</feature>
<proteinExistence type="predicted"/>
<evidence type="ECO:0000313" key="2">
    <source>
        <dbReference type="Proteomes" id="UP000050640"/>
    </source>
</evidence>
<feature type="compositionally biased region" description="Low complexity" evidence="1">
    <location>
        <begin position="41"/>
        <end position="50"/>
    </location>
</feature>
<accession>A0A0R3RL17</accession>
<feature type="region of interest" description="Disordered" evidence="1">
    <location>
        <begin position="1"/>
        <end position="73"/>
    </location>
</feature>
<feature type="compositionally biased region" description="Low complexity" evidence="1">
    <location>
        <begin position="1"/>
        <end position="16"/>
    </location>
</feature>
<dbReference type="AlphaFoldDB" id="A0A0R3RL17"/>
<keyword evidence="2" id="KW-1185">Reference proteome</keyword>
<dbReference type="WBParaSite" id="EEL_0000217601-mRNA-1">
    <property type="protein sequence ID" value="EEL_0000217601-mRNA-1"/>
    <property type="gene ID" value="EEL_0000217601"/>
</dbReference>
<reference evidence="3" key="1">
    <citation type="submission" date="2017-02" db="UniProtKB">
        <authorList>
            <consortium name="WormBaseParasite"/>
        </authorList>
    </citation>
    <scope>IDENTIFICATION</scope>
</reference>
<evidence type="ECO:0000256" key="1">
    <source>
        <dbReference type="SAM" id="MobiDB-lite"/>
    </source>
</evidence>